<dbReference type="Proteomes" id="UP000054053">
    <property type="component" value="Unassembled WGS sequence"/>
</dbReference>
<evidence type="ECO:0000259" key="2">
    <source>
        <dbReference type="Pfam" id="PF01636"/>
    </source>
</evidence>
<feature type="signal peptide" evidence="1">
    <location>
        <begin position="1"/>
        <end position="25"/>
    </location>
</feature>
<feature type="chain" id="PRO_5008577706" description="Aminoglycoside phosphotransferase domain-containing protein" evidence="1">
    <location>
        <begin position="26"/>
        <end position="529"/>
    </location>
</feature>
<dbReference type="AlphaFoldDB" id="A0A1B5L4Z8"/>
<organism evidence="3 4">
    <name type="scientific">Ustilaginoidea virens</name>
    <name type="common">Rice false smut fungus</name>
    <name type="synonym">Villosiclava virens</name>
    <dbReference type="NCBI Taxonomy" id="1159556"/>
    <lineage>
        <taxon>Eukaryota</taxon>
        <taxon>Fungi</taxon>
        <taxon>Dikarya</taxon>
        <taxon>Ascomycota</taxon>
        <taxon>Pezizomycotina</taxon>
        <taxon>Sordariomycetes</taxon>
        <taxon>Hypocreomycetidae</taxon>
        <taxon>Hypocreales</taxon>
        <taxon>Clavicipitaceae</taxon>
        <taxon>Ustilaginoidea</taxon>
    </lineage>
</organism>
<dbReference type="Pfam" id="PF01636">
    <property type="entry name" value="APH"/>
    <property type="match status" value="1"/>
</dbReference>
<dbReference type="PANTHER" id="PTHR21310:SF37">
    <property type="entry name" value="AMINOGLYCOSIDE PHOSPHOTRANSFERASE DOMAIN-CONTAINING PROTEIN"/>
    <property type="match status" value="1"/>
</dbReference>
<dbReference type="Gene3D" id="3.90.1200.10">
    <property type="match status" value="1"/>
</dbReference>
<dbReference type="InterPro" id="IPR051678">
    <property type="entry name" value="AGP_Transferase"/>
</dbReference>
<accession>A0A1B5L4Z8</accession>
<dbReference type="EMBL" id="BBTG02000031">
    <property type="protein sequence ID" value="GAO17554.1"/>
    <property type="molecule type" value="Genomic_DNA"/>
</dbReference>
<dbReference type="SUPFAM" id="SSF56112">
    <property type="entry name" value="Protein kinase-like (PK-like)"/>
    <property type="match status" value="1"/>
</dbReference>
<sequence>MKAFILRTVASLWLALATLPATPEAAIITDPPTTTTTATATVTATAKDERINLFNLAAASIEERPLRNHYYYLITEILGPTRGDTCKNGCYPSLETIVKEYAAVLQRWLNSSDDEKASKALLKLANSLGDKKYPVSQKALDDFLIAVLERVRGITGDGGVPDEFLVLTDDELVRAGDDFVDSLMPRKIEALASRYNGGRTCRIVGEDRGSYNACFFVKFDDDNETWVVRIPIEPALHNPWQALLSEVATMKVRTNLLRQLLGYLAEIRSIELPAIGSLKPTDDASRPTVGALLTQSSNDARRDLPRFVSAKAYMDSQFDLISSYLLAPRRDHPEDEVRYDMFCISSMKSYFDTVIQPELDSGPFVLSHPDLRPSNIIVNERSDIVGIIDWQFTSTVPRQLCTPPSWVTGHVKSDDAKMLLLQFSMAIILDDTLPKELELEWLQLPKEVENWRGPSSPSFHVAHLMRCPADLNFVFWKFVAQGRDAKELEETEAKLFQNPGLASEARRIAERNRQYTEYLKSQGRYVEES</sequence>
<evidence type="ECO:0000313" key="3">
    <source>
        <dbReference type="EMBL" id="GAO17554.1"/>
    </source>
</evidence>
<evidence type="ECO:0000313" key="4">
    <source>
        <dbReference type="Proteomes" id="UP000054053"/>
    </source>
</evidence>
<gene>
    <name evidence="3" type="ORF">UVI_02047550</name>
</gene>
<feature type="domain" description="Aminoglycoside phosphotransferase" evidence="2">
    <location>
        <begin position="248"/>
        <end position="394"/>
    </location>
</feature>
<protein>
    <recommendedName>
        <fullName evidence="2">Aminoglycoside phosphotransferase domain-containing protein</fullName>
    </recommendedName>
</protein>
<dbReference type="PANTHER" id="PTHR21310">
    <property type="entry name" value="AMINOGLYCOSIDE PHOSPHOTRANSFERASE-RELATED-RELATED"/>
    <property type="match status" value="1"/>
</dbReference>
<keyword evidence="1" id="KW-0732">Signal</keyword>
<dbReference type="InterPro" id="IPR011009">
    <property type="entry name" value="Kinase-like_dom_sf"/>
</dbReference>
<name>A0A1B5L4Z8_USTVR</name>
<evidence type="ECO:0000256" key="1">
    <source>
        <dbReference type="SAM" id="SignalP"/>
    </source>
</evidence>
<dbReference type="InterPro" id="IPR002575">
    <property type="entry name" value="Aminoglycoside_PTrfase"/>
</dbReference>
<reference evidence="4" key="1">
    <citation type="journal article" date="2016" name="Genome Announc.">
        <title>Genome sequence of Ustilaginoidea virens IPU010, a rice pathogenic fungus causing false smut.</title>
        <authorList>
            <person name="Kumagai T."/>
            <person name="Ishii T."/>
            <person name="Terai G."/>
            <person name="Umemura M."/>
            <person name="Machida M."/>
            <person name="Asai K."/>
        </authorList>
    </citation>
    <scope>NUCLEOTIDE SEQUENCE [LARGE SCALE GENOMIC DNA]</scope>
    <source>
        <strain evidence="4">IPU010</strain>
    </source>
</reference>
<proteinExistence type="predicted"/>
<comment type="caution">
    <text evidence="3">The sequence shown here is derived from an EMBL/GenBank/DDBJ whole genome shotgun (WGS) entry which is preliminary data.</text>
</comment>